<proteinExistence type="predicted"/>
<reference evidence="2" key="1">
    <citation type="submission" date="2014-11" db="EMBL/GenBank/DDBJ databases">
        <authorList>
            <person name="Wibberg D."/>
        </authorList>
    </citation>
    <scope>NUCLEOTIDE SEQUENCE [LARGE SCALE GENOMIC DNA]</scope>
    <source>
        <strain evidence="2">L3</strain>
    </source>
</reference>
<sequence>MILVSGGFGWNGVKAAMNLRELDLSKYDKVITNGLTGFCLSCYKLGKIMLLKESLNIIEPFLNKIDKDYFFIGNIRNCLYLSKGLGNFDYEIKDTVKINFNLEIELIDLKTEEIKLKTIENLKDALFYSTLIPGIRPPKDWLYNTASLSRTPCYSLLKLKNEDIHIYDLGYNYYKHSTIQRTYKTIQVMRSKYFYEICLDILKKNNNVKIFKFEEKNEKTL</sequence>
<dbReference type="STRING" id="1006576.DTL3_0669"/>
<keyword evidence="2" id="KW-1185">Reference proteome</keyword>
<dbReference type="AlphaFoldDB" id="A0A0C7P1U9"/>
<dbReference type="OrthoDB" id="48962at2"/>
<dbReference type="EMBL" id="LN824141">
    <property type="protein sequence ID" value="CEP77979.1"/>
    <property type="molecule type" value="Genomic_DNA"/>
</dbReference>
<dbReference type="RefSeq" id="WP_045087514.1">
    <property type="nucleotide sequence ID" value="NZ_LN824141.1"/>
</dbReference>
<evidence type="ECO:0000313" key="2">
    <source>
        <dbReference type="Proteomes" id="UP000032809"/>
    </source>
</evidence>
<evidence type="ECO:0000313" key="1">
    <source>
        <dbReference type="EMBL" id="CEP77979.1"/>
    </source>
</evidence>
<gene>
    <name evidence="1" type="ORF">DTL3_0669</name>
</gene>
<accession>A0A0C7P1U9</accession>
<dbReference type="Proteomes" id="UP000032809">
    <property type="component" value="Chromosome I"/>
</dbReference>
<organism evidence="1 2">
    <name type="scientific">Defluviitoga tunisiensis</name>
    <dbReference type="NCBI Taxonomy" id="1006576"/>
    <lineage>
        <taxon>Bacteria</taxon>
        <taxon>Thermotogati</taxon>
        <taxon>Thermotogota</taxon>
        <taxon>Thermotogae</taxon>
        <taxon>Petrotogales</taxon>
        <taxon>Petrotogaceae</taxon>
        <taxon>Defluviitoga</taxon>
    </lineage>
</organism>
<dbReference type="HOGENOM" id="CLU_1248924_0_0_0"/>
<protein>
    <submittedName>
        <fullName evidence="1">Uncharacterized protein</fullName>
    </submittedName>
</protein>
<name>A0A0C7P1U9_DEFTU</name>
<dbReference type="KEGG" id="dtn:DTL3_0669"/>